<dbReference type="RefSeq" id="WP_378487620.1">
    <property type="nucleotide sequence ID" value="NZ_JBHUFB010000020.1"/>
</dbReference>
<dbReference type="PANTHER" id="PTHR37017:SF11">
    <property type="entry name" value="ESTERASE_LIPASE_THIOESTERASE DOMAIN-CONTAINING PROTEIN"/>
    <property type="match status" value="1"/>
</dbReference>
<organism evidence="3 4">
    <name type="scientific">Rhodococcus gannanensis</name>
    <dbReference type="NCBI Taxonomy" id="1960308"/>
    <lineage>
        <taxon>Bacteria</taxon>
        <taxon>Bacillati</taxon>
        <taxon>Actinomycetota</taxon>
        <taxon>Actinomycetes</taxon>
        <taxon>Mycobacteriales</taxon>
        <taxon>Nocardiaceae</taxon>
        <taxon>Rhodococcus</taxon>
    </lineage>
</organism>
<dbReference type="EMBL" id="JBHUFB010000020">
    <property type="protein sequence ID" value="MFD1815177.1"/>
    <property type="molecule type" value="Genomic_DNA"/>
</dbReference>
<dbReference type="GO" id="GO:0016787">
    <property type="term" value="F:hydrolase activity"/>
    <property type="evidence" value="ECO:0007669"/>
    <property type="project" value="UniProtKB-KW"/>
</dbReference>
<dbReference type="Pfam" id="PF12697">
    <property type="entry name" value="Abhydrolase_6"/>
    <property type="match status" value="1"/>
</dbReference>
<evidence type="ECO:0000256" key="1">
    <source>
        <dbReference type="SAM" id="SignalP"/>
    </source>
</evidence>
<keyword evidence="1" id="KW-0732">Signal</keyword>
<feature type="domain" description="AB hydrolase-1" evidence="2">
    <location>
        <begin position="40"/>
        <end position="264"/>
    </location>
</feature>
<reference evidence="4" key="1">
    <citation type="journal article" date="2019" name="Int. J. Syst. Evol. Microbiol.">
        <title>The Global Catalogue of Microorganisms (GCM) 10K type strain sequencing project: providing services to taxonomists for standard genome sequencing and annotation.</title>
        <authorList>
            <consortium name="The Broad Institute Genomics Platform"/>
            <consortium name="The Broad Institute Genome Sequencing Center for Infectious Disease"/>
            <person name="Wu L."/>
            <person name="Ma J."/>
        </authorList>
    </citation>
    <scope>NUCLEOTIDE SEQUENCE [LARGE SCALE GENOMIC DNA]</scope>
    <source>
        <strain evidence="4">DT72</strain>
    </source>
</reference>
<protein>
    <submittedName>
        <fullName evidence="3">Alpha/beta hydrolase</fullName>
    </submittedName>
</protein>
<evidence type="ECO:0000259" key="2">
    <source>
        <dbReference type="Pfam" id="PF12697"/>
    </source>
</evidence>
<feature type="chain" id="PRO_5046361720" evidence="1">
    <location>
        <begin position="35"/>
        <end position="272"/>
    </location>
</feature>
<name>A0ABW4PA26_9NOCA</name>
<accession>A0ABW4PA26</accession>
<dbReference type="SUPFAM" id="SSF53474">
    <property type="entry name" value="alpha/beta-Hydrolases"/>
    <property type="match status" value="1"/>
</dbReference>
<dbReference type="Proteomes" id="UP001597286">
    <property type="component" value="Unassembled WGS sequence"/>
</dbReference>
<dbReference type="InterPro" id="IPR029058">
    <property type="entry name" value="AB_hydrolase_fold"/>
</dbReference>
<keyword evidence="3" id="KW-0378">Hydrolase</keyword>
<dbReference type="InterPro" id="IPR000073">
    <property type="entry name" value="AB_hydrolase_1"/>
</dbReference>
<gene>
    <name evidence="3" type="ORF">ACFSJG_23410</name>
</gene>
<sequence>MPFPKPILSRASRLFAVALLALSALGLTAAPASAQTKPTVVLVHGAFADSSGWKDVAANLTAQGYPVQTFDNPLRGPAYDSGLLEQQLATIDGPIVLVGHSYGGVVITNADNPNVKANVYIAAFAPDRGEFVQGILNPLVFPGSKLLPPALQLKIVDDPQGIGGKNLDGFIAEEYFHDIFAQDVTPAVAADMFAHQKSAALVANLEPSATPTWTTRPNWYLVSSQDQVIPPDAQRMMAKRALAHTTEIDASHASLVSRPDEVTAVIVEAANS</sequence>
<comment type="caution">
    <text evidence="3">The sequence shown here is derived from an EMBL/GenBank/DDBJ whole genome shotgun (WGS) entry which is preliminary data.</text>
</comment>
<evidence type="ECO:0000313" key="4">
    <source>
        <dbReference type="Proteomes" id="UP001597286"/>
    </source>
</evidence>
<evidence type="ECO:0000313" key="3">
    <source>
        <dbReference type="EMBL" id="MFD1815177.1"/>
    </source>
</evidence>
<dbReference type="PANTHER" id="PTHR37017">
    <property type="entry name" value="AB HYDROLASE-1 DOMAIN-CONTAINING PROTEIN-RELATED"/>
    <property type="match status" value="1"/>
</dbReference>
<proteinExistence type="predicted"/>
<keyword evidence="4" id="KW-1185">Reference proteome</keyword>
<feature type="signal peptide" evidence="1">
    <location>
        <begin position="1"/>
        <end position="34"/>
    </location>
</feature>
<dbReference type="Gene3D" id="3.40.50.1820">
    <property type="entry name" value="alpha/beta hydrolase"/>
    <property type="match status" value="1"/>
</dbReference>
<dbReference type="InterPro" id="IPR052897">
    <property type="entry name" value="Sec-Metab_Biosynth_Hydrolase"/>
</dbReference>